<dbReference type="Gene3D" id="2.60.120.10">
    <property type="entry name" value="Jelly Rolls"/>
    <property type="match status" value="1"/>
</dbReference>
<feature type="domain" description="Pirin N-terminal" evidence="4">
    <location>
        <begin position="39"/>
        <end position="142"/>
    </location>
</feature>
<evidence type="ECO:0000256" key="1">
    <source>
        <dbReference type="ARBA" id="ARBA00008416"/>
    </source>
</evidence>
<comment type="cofactor">
    <cofactor evidence="2">
        <name>Fe cation</name>
        <dbReference type="ChEBI" id="CHEBI:24875"/>
    </cofactor>
    <text evidence="2">Binds 1 Fe cation per subunit.</text>
</comment>
<evidence type="ECO:0000313" key="7">
    <source>
        <dbReference type="Proteomes" id="UP000437709"/>
    </source>
</evidence>
<name>A0A6N7EFU3_9MICO</name>
<feature type="binding site" evidence="2">
    <location>
        <position position="79"/>
    </location>
    <ligand>
        <name>Fe cation</name>
        <dbReference type="ChEBI" id="CHEBI:24875"/>
    </ligand>
</feature>
<organism evidence="6 7">
    <name type="scientific">Georgenia subflava</name>
    <dbReference type="NCBI Taxonomy" id="1622177"/>
    <lineage>
        <taxon>Bacteria</taxon>
        <taxon>Bacillati</taxon>
        <taxon>Actinomycetota</taxon>
        <taxon>Actinomycetes</taxon>
        <taxon>Micrococcales</taxon>
        <taxon>Bogoriellaceae</taxon>
        <taxon>Georgenia</taxon>
    </lineage>
</organism>
<dbReference type="InterPro" id="IPR008778">
    <property type="entry name" value="Pirin_C_dom"/>
</dbReference>
<accession>A0A6N7EFU3</accession>
<evidence type="ECO:0000256" key="2">
    <source>
        <dbReference type="PIRSR" id="PIRSR006232-1"/>
    </source>
</evidence>
<sequence length="330" mass="35423">MTNLETRPQEHVCTTGPGTSAVELVEPREVPLGGPRAMTVRRTLPTRARSLIGPFCFADHYGPDDISVTGGMDVAPHPHTGLQTVTWLFEGKVLHQDALGSVQTIEPGQLNLMTAGHGICHSEEGTLKRFPGQGRIAGVQLWTAMPDADRQGERDFEHVAEVPTVELDAATVQVFMGTLAGVTSPARAYSPLVAAQVDIPAGATVHLPVDPAFEHGILVDDGDLTAAGTEVPASWLAYLAPGREEIVLVAGEHPVRAVLFGGTPFGEQILMWWNFVGRTHDEVVEARRLWQAAIAGDAEGVARFGRVTGYDGPDLPAPDLPNVRLRPRDR</sequence>
<evidence type="ECO:0000259" key="5">
    <source>
        <dbReference type="Pfam" id="PF05726"/>
    </source>
</evidence>
<dbReference type="InterPro" id="IPR003829">
    <property type="entry name" value="Pirin_N_dom"/>
</dbReference>
<evidence type="ECO:0000313" key="6">
    <source>
        <dbReference type="EMBL" id="MPV36900.1"/>
    </source>
</evidence>
<dbReference type="GO" id="GO:0046872">
    <property type="term" value="F:metal ion binding"/>
    <property type="evidence" value="ECO:0007669"/>
    <property type="project" value="UniProtKB-KW"/>
</dbReference>
<dbReference type="OrthoDB" id="9780903at2"/>
<dbReference type="AlphaFoldDB" id="A0A6N7EFU3"/>
<keyword evidence="2" id="KW-0408">Iron</keyword>
<evidence type="ECO:0000256" key="3">
    <source>
        <dbReference type="RuleBase" id="RU003457"/>
    </source>
</evidence>
<dbReference type="Proteomes" id="UP000437709">
    <property type="component" value="Unassembled WGS sequence"/>
</dbReference>
<dbReference type="PIRSF" id="PIRSF006232">
    <property type="entry name" value="Pirin"/>
    <property type="match status" value="1"/>
</dbReference>
<proteinExistence type="inferred from homology"/>
<dbReference type="Pfam" id="PF02678">
    <property type="entry name" value="Pirin"/>
    <property type="match status" value="1"/>
</dbReference>
<dbReference type="InterPro" id="IPR012093">
    <property type="entry name" value="Pirin"/>
</dbReference>
<feature type="binding site" evidence="2">
    <location>
        <position position="123"/>
    </location>
    <ligand>
        <name>Fe cation</name>
        <dbReference type="ChEBI" id="CHEBI:24875"/>
    </ligand>
</feature>
<comment type="caution">
    <text evidence="6">The sequence shown here is derived from an EMBL/GenBank/DDBJ whole genome shotgun (WGS) entry which is preliminary data.</text>
</comment>
<dbReference type="CDD" id="cd02247">
    <property type="entry name" value="cupin_pirin_C"/>
    <property type="match status" value="1"/>
</dbReference>
<dbReference type="EMBL" id="WHPC01000021">
    <property type="protein sequence ID" value="MPV36900.1"/>
    <property type="molecule type" value="Genomic_DNA"/>
</dbReference>
<dbReference type="Pfam" id="PF05726">
    <property type="entry name" value="Pirin_C"/>
    <property type="match status" value="1"/>
</dbReference>
<dbReference type="PANTHER" id="PTHR13903:SF8">
    <property type="entry name" value="PIRIN"/>
    <property type="match status" value="1"/>
</dbReference>
<feature type="domain" description="Pirin C-terminal" evidence="5">
    <location>
        <begin position="196"/>
        <end position="292"/>
    </location>
</feature>
<dbReference type="InterPro" id="IPR011051">
    <property type="entry name" value="RmlC_Cupin_sf"/>
</dbReference>
<dbReference type="RefSeq" id="WP_152193841.1">
    <property type="nucleotide sequence ID" value="NZ_VUKD01000001.1"/>
</dbReference>
<evidence type="ECO:0000259" key="4">
    <source>
        <dbReference type="Pfam" id="PF02678"/>
    </source>
</evidence>
<reference evidence="6 7" key="1">
    <citation type="submission" date="2019-10" db="EMBL/GenBank/DDBJ databases">
        <title>Georgenia wutianyii sp. nov. and Georgenia yuyongxinii sp. nov. isolated from plateau pika (Ochotona curzoniae) in the Qinghai-Tibet plateau of China.</title>
        <authorList>
            <person name="Tian Z."/>
        </authorList>
    </citation>
    <scope>NUCLEOTIDE SEQUENCE [LARGE SCALE GENOMIC DNA]</scope>
    <source>
        <strain evidence="6 7">JCM 19765</strain>
    </source>
</reference>
<dbReference type="PANTHER" id="PTHR13903">
    <property type="entry name" value="PIRIN-RELATED"/>
    <property type="match status" value="1"/>
</dbReference>
<keyword evidence="7" id="KW-1185">Reference proteome</keyword>
<dbReference type="SUPFAM" id="SSF51182">
    <property type="entry name" value="RmlC-like cupins"/>
    <property type="match status" value="1"/>
</dbReference>
<dbReference type="InterPro" id="IPR014710">
    <property type="entry name" value="RmlC-like_jellyroll"/>
</dbReference>
<protein>
    <submittedName>
        <fullName evidence="6">Pirin family protein</fullName>
    </submittedName>
</protein>
<comment type="similarity">
    <text evidence="1 3">Belongs to the pirin family.</text>
</comment>
<feature type="binding site" evidence="2">
    <location>
        <position position="121"/>
    </location>
    <ligand>
        <name>Fe cation</name>
        <dbReference type="ChEBI" id="CHEBI:24875"/>
    </ligand>
</feature>
<keyword evidence="2" id="KW-0479">Metal-binding</keyword>
<gene>
    <name evidence="6" type="ORF">GB881_07500</name>
</gene>
<feature type="binding site" evidence="2">
    <location>
        <position position="77"/>
    </location>
    <ligand>
        <name>Fe cation</name>
        <dbReference type="ChEBI" id="CHEBI:24875"/>
    </ligand>
</feature>